<name>A0AAP3Z0Z7_9LACT</name>
<evidence type="ECO:0000313" key="2">
    <source>
        <dbReference type="Proteomes" id="UP001152598"/>
    </source>
</evidence>
<protein>
    <submittedName>
        <fullName evidence="1">Uncharacterized protein</fullName>
    </submittedName>
</protein>
<comment type="caution">
    <text evidence="1">The sequence shown here is derived from an EMBL/GenBank/DDBJ whole genome shotgun (WGS) entry which is preliminary data.</text>
</comment>
<reference evidence="1" key="1">
    <citation type="submission" date="2022-10" db="EMBL/GenBank/DDBJ databases">
        <authorList>
            <person name="Turner M.S."/>
            <person name="Huang W."/>
        </authorList>
    </citation>
    <scope>NUCLEOTIDE SEQUENCE</scope>
    <source>
        <strain evidence="1">54</strain>
    </source>
</reference>
<gene>
    <name evidence="1" type="ORF">OGZ50_06395</name>
</gene>
<organism evidence="1 2">
    <name type="scientific">Lactococcus lactis</name>
    <dbReference type="NCBI Taxonomy" id="1358"/>
    <lineage>
        <taxon>Bacteria</taxon>
        <taxon>Bacillati</taxon>
        <taxon>Bacillota</taxon>
        <taxon>Bacilli</taxon>
        <taxon>Lactobacillales</taxon>
        <taxon>Streptococcaceae</taxon>
        <taxon>Lactococcus</taxon>
    </lineage>
</organism>
<reference evidence="1" key="2">
    <citation type="journal article" date="2023" name="Food Microbiol.">
        <title>Evaluation of the fermentation potential of lactic acid bacteria isolated from herbs, fruits and vegetables as starter cultures in nut-based milk alternatives.</title>
        <authorList>
            <person name="Huang W."/>
            <person name="Dong A."/>
            <person name="Pham H.T."/>
            <person name="Zhou C."/>
            <person name="Huo Z."/>
            <person name="Watjen A.P."/>
            <person name="Prakash S."/>
            <person name="Bang-Berthelsen C.H."/>
            <person name="Turner M.S."/>
        </authorList>
    </citation>
    <scope>NUCLEOTIDE SEQUENCE</scope>
    <source>
        <strain evidence="1">54</strain>
    </source>
</reference>
<dbReference type="EMBL" id="JAOWLV010000003">
    <property type="protein sequence ID" value="MDG4976361.1"/>
    <property type="molecule type" value="Genomic_DNA"/>
</dbReference>
<evidence type="ECO:0000313" key="1">
    <source>
        <dbReference type="EMBL" id="MDG4976361.1"/>
    </source>
</evidence>
<sequence>MGWKDIVAENGIAVIWVPKEYTKSGSFIAKCPEFPNGAIIICVLLDEDEIEFVALHEIGHLVTGKSLAKVNALLKHLEHCKNEANANRFLLRKVAPRFVDENEYNKEWATPDRLCEFLGLRNTFENIQIAQEEINFAFWGDYD</sequence>
<accession>A0AAP3Z0Z7</accession>
<dbReference type="Proteomes" id="UP001152598">
    <property type="component" value="Unassembled WGS sequence"/>
</dbReference>
<dbReference type="AlphaFoldDB" id="A0AAP3Z0Z7"/>
<proteinExistence type="predicted"/>
<dbReference type="RefSeq" id="WP_278200811.1">
    <property type="nucleotide sequence ID" value="NZ_JAOWLT010000002.1"/>
</dbReference>